<keyword evidence="2 4" id="KW-0378">Hydrolase</keyword>
<dbReference type="GO" id="GO:0005975">
    <property type="term" value="P:carbohydrate metabolic process"/>
    <property type="evidence" value="ECO:0007669"/>
    <property type="project" value="InterPro"/>
</dbReference>
<feature type="domain" description="Rhamnogalacturonase A/B/Epimerase-like pectate lyase" evidence="5">
    <location>
        <begin position="66"/>
        <end position="119"/>
    </location>
</feature>
<keyword evidence="3 4" id="KW-0326">Glycosidase</keyword>
<dbReference type="Pfam" id="PF00295">
    <property type="entry name" value="Glyco_hydro_28"/>
    <property type="match status" value="1"/>
</dbReference>
<name>A0A1W2G098_KIBAR</name>
<dbReference type="Proteomes" id="UP000192674">
    <property type="component" value="Unassembled WGS sequence"/>
</dbReference>
<organism evidence="6 7">
    <name type="scientific">Kibdelosporangium aridum</name>
    <dbReference type="NCBI Taxonomy" id="2030"/>
    <lineage>
        <taxon>Bacteria</taxon>
        <taxon>Bacillati</taxon>
        <taxon>Actinomycetota</taxon>
        <taxon>Actinomycetes</taxon>
        <taxon>Pseudonocardiales</taxon>
        <taxon>Pseudonocardiaceae</taxon>
        <taxon>Kibdelosporangium</taxon>
    </lineage>
</organism>
<dbReference type="InterPro" id="IPR000743">
    <property type="entry name" value="Glyco_hydro_28"/>
</dbReference>
<dbReference type="AlphaFoldDB" id="A0A1W2G098"/>
<evidence type="ECO:0000256" key="3">
    <source>
        <dbReference type="ARBA" id="ARBA00023295"/>
    </source>
</evidence>
<evidence type="ECO:0000313" key="7">
    <source>
        <dbReference type="Proteomes" id="UP000192674"/>
    </source>
</evidence>
<dbReference type="EMBL" id="FWXV01000028">
    <property type="protein sequence ID" value="SMD27543.1"/>
    <property type="molecule type" value="Genomic_DNA"/>
</dbReference>
<evidence type="ECO:0000259" key="5">
    <source>
        <dbReference type="Pfam" id="PF12708"/>
    </source>
</evidence>
<dbReference type="PANTHER" id="PTHR31339:SF9">
    <property type="entry name" value="PLASMIN AND FIBRONECTIN-BINDING PROTEIN A"/>
    <property type="match status" value="1"/>
</dbReference>
<dbReference type="SUPFAM" id="SSF51126">
    <property type="entry name" value="Pectin lyase-like"/>
    <property type="match status" value="1"/>
</dbReference>
<reference evidence="6 7" key="1">
    <citation type="submission" date="2017-04" db="EMBL/GenBank/DDBJ databases">
        <authorList>
            <person name="Afonso C.L."/>
            <person name="Miller P.J."/>
            <person name="Scott M.A."/>
            <person name="Spackman E."/>
            <person name="Goraichik I."/>
            <person name="Dimitrov K.M."/>
            <person name="Suarez D.L."/>
            <person name="Swayne D.E."/>
        </authorList>
    </citation>
    <scope>NUCLEOTIDE SEQUENCE [LARGE SCALE GENOMIC DNA]</scope>
    <source>
        <strain evidence="6 7">DSM 43828</strain>
    </source>
</reference>
<dbReference type="InterPro" id="IPR011050">
    <property type="entry name" value="Pectin_lyase_fold/virulence"/>
</dbReference>
<gene>
    <name evidence="6" type="ORF">SAMN05661093_11151</name>
</gene>
<dbReference type="InterPro" id="IPR024535">
    <property type="entry name" value="RHGA/B-epi-like_pectate_lyase"/>
</dbReference>
<evidence type="ECO:0000313" key="6">
    <source>
        <dbReference type="EMBL" id="SMD27543.1"/>
    </source>
</evidence>
<evidence type="ECO:0000256" key="2">
    <source>
        <dbReference type="ARBA" id="ARBA00022801"/>
    </source>
</evidence>
<evidence type="ECO:0000256" key="1">
    <source>
        <dbReference type="ARBA" id="ARBA00008834"/>
    </source>
</evidence>
<evidence type="ECO:0000256" key="4">
    <source>
        <dbReference type="RuleBase" id="RU361169"/>
    </source>
</evidence>
<dbReference type="InterPro" id="IPR006311">
    <property type="entry name" value="TAT_signal"/>
</dbReference>
<comment type="similarity">
    <text evidence="1 4">Belongs to the glycosyl hydrolase 28 family.</text>
</comment>
<dbReference type="InterPro" id="IPR012334">
    <property type="entry name" value="Pectin_lyas_fold"/>
</dbReference>
<accession>A0A1W2G098</accession>
<dbReference type="SMART" id="SM00710">
    <property type="entry name" value="PbH1"/>
    <property type="match status" value="4"/>
</dbReference>
<protein>
    <submittedName>
        <fullName evidence="6">Glycosyl hydrolases family 28</fullName>
    </submittedName>
</protein>
<sequence length="483" mass="52841">MEGFRRREFLRRIGVLTGGAASGVLLGHGAATAGPTSGPTSGSDPWRRADVLAARVRPPRFAHRYFDVTRFGAVGDGVTDCTTAFRRAIQACAGSGGGHVVVPAGRFATGAIRLLSNINLHITKDATIAFVTDPRAYLPVVLTRFEGTELYNYSPMIYAYGQHDIAVTGRGTVDAQSDNAHWWPWSGKTRYGWQPGQPSQTAARDRLRAMAEQAVPVEQRVFGEGGYLRPSFIQPYRCRNVLIEGITVHNSPMWEIHPVLSENVLVRDVTVNTHGPNNDGCNPESSRYVVIRGCSFDTGDDCIAIKSGRNADGRRVNVPSELILVEDCQFRAGHGGVTVGSEMSGGVRDVFARNLHLSSPDLDIALRFKTNSMRGGFVENFYARDITVGTVAASAIEIDFNYDEGPGHGFNPLVRGIDIRDMTVETARRALSLRGYPEAPIRDVRLTRVNFKQVSQPDIVENVTGLRLREVYENGQRLPDTAA</sequence>
<dbReference type="GO" id="GO:0004650">
    <property type="term" value="F:polygalacturonase activity"/>
    <property type="evidence" value="ECO:0007669"/>
    <property type="project" value="InterPro"/>
</dbReference>
<keyword evidence="7" id="KW-1185">Reference proteome</keyword>
<proteinExistence type="inferred from homology"/>
<dbReference type="PROSITE" id="PS51318">
    <property type="entry name" value="TAT"/>
    <property type="match status" value="1"/>
</dbReference>
<dbReference type="InterPro" id="IPR051801">
    <property type="entry name" value="GH28_Enzymes"/>
</dbReference>
<dbReference type="PANTHER" id="PTHR31339">
    <property type="entry name" value="PECTIN LYASE-RELATED"/>
    <property type="match status" value="1"/>
</dbReference>
<dbReference type="Gene3D" id="2.160.20.10">
    <property type="entry name" value="Single-stranded right-handed beta-helix, Pectin lyase-like"/>
    <property type="match status" value="1"/>
</dbReference>
<dbReference type="Pfam" id="PF12708">
    <property type="entry name" value="Pect-lyase_RHGA_epim"/>
    <property type="match status" value="1"/>
</dbReference>
<dbReference type="PROSITE" id="PS00502">
    <property type="entry name" value="POLYGALACTURONASE"/>
    <property type="match status" value="1"/>
</dbReference>
<dbReference type="InterPro" id="IPR006626">
    <property type="entry name" value="PbH1"/>
</dbReference>
<dbReference type="OrthoDB" id="3196343at2"/>